<evidence type="ECO:0000256" key="7">
    <source>
        <dbReference type="SAM" id="MobiDB-lite"/>
    </source>
</evidence>
<dbReference type="AlphaFoldDB" id="A0A9D1T7P7"/>
<comment type="similarity">
    <text evidence="1 6">Belongs to the sigma-70 factor family. ECF subfamily.</text>
</comment>
<dbReference type="Gene3D" id="1.10.1740.10">
    <property type="match status" value="1"/>
</dbReference>
<keyword evidence="2 6" id="KW-0805">Transcription regulation</keyword>
<dbReference type="PANTHER" id="PTHR43133">
    <property type="entry name" value="RNA POLYMERASE ECF-TYPE SIGMA FACTO"/>
    <property type="match status" value="1"/>
</dbReference>
<reference evidence="10" key="2">
    <citation type="journal article" date="2021" name="PeerJ">
        <title>Extensive microbial diversity within the chicken gut microbiome revealed by metagenomics and culture.</title>
        <authorList>
            <person name="Gilroy R."/>
            <person name="Ravi A."/>
            <person name="Getino M."/>
            <person name="Pursley I."/>
            <person name="Horton D.L."/>
            <person name="Alikhan N.F."/>
            <person name="Baker D."/>
            <person name="Gharbi K."/>
            <person name="Hall N."/>
            <person name="Watson M."/>
            <person name="Adriaenssens E.M."/>
            <person name="Foster-Nyarko E."/>
            <person name="Jarju S."/>
            <person name="Secka A."/>
            <person name="Antonio M."/>
            <person name="Oren A."/>
            <person name="Chaudhuri R.R."/>
            <person name="La Ragione R."/>
            <person name="Hildebrand F."/>
            <person name="Pallen M.J."/>
        </authorList>
    </citation>
    <scope>NUCLEOTIDE SEQUENCE</scope>
    <source>
        <strain evidence="10">ChiBcec6-7307</strain>
    </source>
</reference>
<dbReference type="Pfam" id="PF08281">
    <property type="entry name" value="Sigma70_r4_2"/>
    <property type="match status" value="1"/>
</dbReference>
<feature type="region of interest" description="Disordered" evidence="7">
    <location>
        <begin position="162"/>
        <end position="189"/>
    </location>
</feature>
<feature type="domain" description="RNA polymerase sigma factor 70 region 4 type 2" evidence="9">
    <location>
        <begin position="112"/>
        <end position="162"/>
    </location>
</feature>
<dbReference type="InterPro" id="IPR039425">
    <property type="entry name" value="RNA_pol_sigma-70-like"/>
</dbReference>
<dbReference type="InterPro" id="IPR000838">
    <property type="entry name" value="RNA_pol_sigma70_ECF_CS"/>
</dbReference>
<dbReference type="GO" id="GO:0016987">
    <property type="term" value="F:sigma factor activity"/>
    <property type="evidence" value="ECO:0007669"/>
    <property type="project" value="UniProtKB-KW"/>
</dbReference>
<dbReference type="InterPro" id="IPR014284">
    <property type="entry name" value="RNA_pol_sigma-70_dom"/>
</dbReference>
<feature type="compositionally biased region" description="Basic and acidic residues" evidence="7">
    <location>
        <begin position="176"/>
        <end position="189"/>
    </location>
</feature>
<dbReference type="InterPro" id="IPR013324">
    <property type="entry name" value="RNA_pol_sigma_r3/r4-like"/>
</dbReference>
<keyword evidence="4 6" id="KW-0238">DNA-binding</keyword>
<evidence type="ECO:0000259" key="8">
    <source>
        <dbReference type="Pfam" id="PF04542"/>
    </source>
</evidence>
<protein>
    <recommendedName>
        <fullName evidence="6">RNA polymerase sigma factor</fullName>
    </recommendedName>
</protein>
<evidence type="ECO:0000256" key="4">
    <source>
        <dbReference type="ARBA" id="ARBA00023125"/>
    </source>
</evidence>
<evidence type="ECO:0000256" key="3">
    <source>
        <dbReference type="ARBA" id="ARBA00023082"/>
    </source>
</evidence>
<evidence type="ECO:0000256" key="6">
    <source>
        <dbReference type="RuleBase" id="RU000716"/>
    </source>
</evidence>
<reference evidence="10" key="1">
    <citation type="submission" date="2020-10" db="EMBL/GenBank/DDBJ databases">
        <authorList>
            <person name="Gilroy R."/>
        </authorList>
    </citation>
    <scope>NUCLEOTIDE SEQUENCE</scope>
    <source>
        <strain evidence="10">ChiBcec6-7307</strain>
    </source>
</reference>
<evidence type="ECO:0000256" key="2">
    <source>
        <dbReference type="ARBA" id="ARBA00023015"/>
    </source>
</evidence>
<accession>A0A9D1T7P7</accession>
<dbReference type="EMBL" id="DVOS01000022">
    <property type="protein sequence ID" value="HIV22661.1"/>
    <property type="molecule type" value="Genomic_DNA"/>
</dbReference>
<keyword evidence="3 6" id="KW-0731">Sigma factor</keyword>
<dbReference type="Gene3D" id="1.10.10.10">
    <property type="entry name" value="Winged helix-like DNA-binding domain superfamily/Winged helix DNA-binding domain"/>
    <property type="match status" value="1"/>
</dbReference>
<proteinExistence type="inferred from homology"/>
<dbReference type="InterPro" id="IPR013325">
    <property type="entry name" value="RNA_pol_sigma_r2"/>
</dbReference>
<gene>
    <name evidence="10" type="ORF">IAC80_01845</name>
</gene>
<sequence>MGKIDREGILADWIDRYQNLILSVCFHMTGDYFASQDLTQETFLAAFLHMAGFDGKNEKAWLCRIAANKCTDYLRQAGRRMIPTEDASMDAFHSPAGRPEQETLEAAVREELREKCRSLKPPYDEIAYQYFYLEKKPEEIADEQGKNKKTVETQIYRAREKLRHLYGQEGGGKAGKSREGPGRKERQDG</sequence>
<feature type="domain" description="RNA polymerase sigma-70 region 2" evidence="8">
    <location>
        <begin position="14"/>
        <end position="80"/>
    </location>
</feature>
<evidence type="ECO:0000256" key="1">
    <source>
        <dbReference type="ARBA" id="ARBA00010641"/>
    </source>
</evidence>
<dbReference type="PROSITE" id="PS01063">
    <property type="entry name" value="SIGMA70_ECF"/>
    <property type="match status" value="1"/>
</dbReference>
<dbReference type="InterPro" id="IPR007627">
    <property type="entry name" value="RNA_pol_sigma70_r2"/>
</dbReference>
<dbReference type="GO" id="GO:0003677">
    <property type="term" value="F:DNA binding"/>
    <property type="evidence" value="ECO:0007669"/>
    <property type="project" value="UniProtKB-KW"/>
</dbReference>
<dbReference type="SUPFAM" id="SSF88659">
    <property type="entry name" value="Sigma3 and sigma4 domains of RNA polymerase sigma factors"/>
    <property type="match status" value="1"/>
</dbReference>
<dbReference type="Pfam" id="PF04542">
    <property type="entry name" value="Sigma70_r2"/>
    <property type="match status" value="1"/>
</dbReference>
<dbReference type="NCBIfam" id="TIGR02937">
    <property type="entry name" value="sigma70-ECF"/>
    <property type="match status" value="1"/>
</dbReference>
<dbReference type="InterPro" id="IPR013249">
    <property type="entry name" value="RNA_pol_sigma70_r4_t2"/>
</dbReference>
<dbReference type="GO" id="GO:0006950">
    <property type="term" value="P:response to stress"/>
    <property type="evidence" value="ECO:0007669"/>
    <property type="project" value="UniProtKB-ARBA"/>
</dbReference>
<dbReference type="PANTHER" id="PTHR43133:SF60">
    <property type="entry name" value="RNA POLYMERASE SIGMA FACTOR SIGV"/>
    <property type="match status" value="1"/>
</dbReference>
<comment type="caution">
    <text evidence="10">The sequence shown here is derived from an EMBL/GenBank/DDBJ whole genome shotgun (WGS) entry which is preliminary data.</text>
</comment>
<evidence type="ECO:0000256" key="5">
    <source>
        <dbReference type="ARBA" id="ARBA00023163"/>
    </source>
</evidence>
<evidence type="ECO:0000313" key="10">
    <source>
        <dbReference type="EMBL" id="HIV22661.1"/>
    </source>
</evidence>
<name>A0A9D1T7P7_9FIRM</name>
<dbReference type="GO" id="GO:0006352">
    <property type="term" value="P:DNA-templated transcription initiation"/>
    <property type="evidence" value="ECO:0007669"/>
    <property type="project" value="InterPro"/>
</dbReference>
<dbReference type="SUPFAM" id="SSF88946">
    <property type="entry name" value="Sigma2 domain of RNA polymerase sigma factors"/>
    <property type="match status" value="1"/>
</dbReference>
<evidence type="ECO:0000313" key="11">
    <source>
        <dbReference type="Proteomes" id="UP000886889"/>
    </source>
</evidence>
<evidence type="ECO:0000259" key="9">
    <source>
        <dbReference type="Pfam" id="PF08281"/>
    </source>
</evidence>
<keyword evidence="5 6" id="KW-0804">Transcription</keyword>
<organism evidence="10 11">
    <name type="scientific">Candidatus Merdiplasma excrementigallinarum</name>
    <dbReference type="NCBI Taxonomy" id="2840864"/>
    <lineage>
        <taxon>Bacteria</taxon>
        <taxon>Bacillati</taxon>
        <taxon>Bacillota</taxon>
        <taxon>Clostridia</taxon>
        <taxon>Lachnospirales</taxon>
        <taxon>Lachnospiraceae</taxon>
        <taxon>Lachnospiraceae incertae sedis</taxon>
        <taxon>Candidatus Merdiplasma</taxon>
    </lineage>
</organism>
<dbReference type="InterPro" id="IPR036388">
    <property type="entry name" value="WH-like_DNA-bd_sf"/>
</dbReference>
<dbReference type="Proteomes" id="UP000886889">
    <property type="component" value="Unassembled WGS sequence"/>
</dbReference>